<evidence type="ECO:0000256" key="8">
    <source>
        <dbReference type="ARBA" id="ARBA00022741"/>
    </source>
</evidence>
<evidence type="ECO:0000313" key="18">
    <source>
        <dbReference type="EMBL" id="CAH9056606.1"/>
    </source>
</evidence>
<feature type="domain" description="ABC transmembrane type-1" evidence="17">
    <location>
        <begin position="113"/>
        <end position="391"/>
    </location>
</feature>
<feature type="transmembrane region" description="Helical" evidence="15">
    <location>
        <begin position="720"/>
        <end position="741"/>
    </location>
</feature>
<dbReference type="PROSITE" id="PS50929">
    <property type="entry name" value="ABC_TM1F"/>
    <property type="match status" value="2"/>
</dbReference>
<dbReference type="EC" id="7.6.2.2" evidence="4"/>
<dbReference type="PANTHER" id="PTHR24223:SF181">
    <property type="entry name" value="ABC TRANSPORTER C FAMILY MEMBER 3"/>
    <property type="match status" value="1"/>
</dbReference>
<dbReference type="InterPro" id="IPR050173">
    <property type="entry name" value="ABC_transporter_C-like"/>
</dbReference>
<dbReference type="GO" id="GO:0009536">
    <property type="term" value="C:plastid"/>
    <property type="evidence" value="ECO:0007669"/>
    <property type="project" value="UniProtKB-SubCell"/>
</dbReference>
<dbReference type="InterPro" id="IPR027417">
    <property type="entry name" value="P-loop_NTPase"/>
</dbReference>
<evidence type="ECO:0000256" key="2">
    <source>
        <dbReference type="ARBA" id="ARBA00004474"/>
    </source>
</evidence>
<dbReference type="InterPro" id="IPR003593">
    <property type="entry name" value="AAA+_ATPase"/>
</dbReference>
<evidence type="ECO:0000256" key="10">
    <source>
        <dbReference type="ARBA" id="ARBA00022967"/>
    </source>
</evidence>
<dbReference type="InterPro" id="IPR011527">
    <property type="entry name" value="ABC1_TM_dom"/>
</dbReference>
<feature type="transmembrane region" description="Helical" evidence="15">
    <location>
        <begin position="332"/>
        <end position="356"/>
    </location>
</feature>
<comment type="catalytic activity">
    <reaction evidence="13">
        <text>ATP + H2O + xenobioticSide 1 = ADP + phosphate + xenobioticSide 2.</text>
        <dbReference type="EC" id="7.6.2.2"/>
    </reaction>
</comment>
<keyword evidence="12 15" id="KW-0472">Membrane</keyword>
<evidence type="ECO:0000256" key="14">
    <source>
        <dbReference type="SAM" id="MobiDB-lite"/>
    </source>
</evidence>
<dbReference type="InterPro" id="IPR036640">
    <property type="entry name" value="ABC1_TM_sf"/>
</dbReference>
<dbReference type="GO" id="GO:0008559">
    <property type="term" value="F:ABC-type xenobiotic transporter activity"/>
    <property type="evidence" value="ECO:0007669"/>
    <property type="project" value="UniProtKB-EC"/>
</dbReference>
<name>A0A9P0YHR1_CUSEU</name>
<comment type="caution">
    <text evidence="18">The sequence shown here is derived from an EMBL/GenBank/DDBJ whole genome shotgun (WGS) entry which is preliminary data.</text>
</comment>
<evidence type="ECO:0000259" key="17">
    <source>
        <dbReference type="PROSITE" id="PS50929"/>
    </source>
</evidence>
<dbReference type="InterPro" id="IPR044746">
    <property type="entry name" value="ABCC_6TM_D1"/>
</dbReference>
<dbReference type="GO" id="GO:0016020">
    <property type="term" value="C:membrane"/>
    <property type="evidence" value="ECO:0007669"/>
    <property type="project" value="UniProtKB-SubCell"/>
</dbReference>
<dbReference type="FunFam" id="1.20.1560.10:FF:000002">
    <property type="entry name" value="ABC transporter C family member 5"/>
    <property type="match status" value="1"/>
</dbReference>
<keyword evidence="5" id="KW-0813">Transport</keyword>
<comment type="subcellular location">
    <subcellularLocation>
        <location evidence="1">Membrane</location>
        <topology evidence="1">Multi-pass membrane protein</topology>
    </subcellularLocation>
    <subcellularLocation>
        <location evidence="2">Plastid</location>
    </subcellularLocation>
</comment>
<dbReference type="Proteomes" id="UP001152484">
    <property type="component" value="Unassembled WGS sequence"/>
</dbReference>
<dbReference type="SMART" id="SM00382">
    <property type="entry name" value="AAA"/>
    <property type="match status" value="2"/>
</dbReference>
<keyword evidence="8" id="KW-0547">Nucleotide-binding</keyword>
<dbReference type="FunFam" id="3.40.50.300:FF:000508">
    <property type="entry name" value="ABC transporter C family member 5"/>
    <property type="match status" value="1"/>
</dbReference>
<accession>A0A9P0YHR1</accession>
<sequence>METKNGEDNQLHELLLDERNSKECKRDNSVTPYSRAGLFSVLTFSWISSLIKLGNRKPLDFVDVPKLDSKDSIFGAFPIFRSKLLESQGDTASRVSALNLVKALFLSVWRDILVTGFLSLTYTLASYVGPYLIGEFVSCLNGEGQFRNQGYLLASSFLVAKLVERFSYRCSLFKLKQIGMRMRAVIVTLIYHKGLTVTSSGENTSGQKINLMTIDAQQIESCGVEIHEPWVVLLQISLALFILYKNLGLASLATLGGTCILIAVKYPLGKLYASFDGKLMEAKDERIKATSEVLRNMRIIKLQAWDMKFLSKIMGLRKTEEKWLKKVLYTSAFVTFIFWCAPIFVSVTSFSACVLLKIPLDSAKILSALATFGMLQEPLTNIPALISTIAQTKVSLCRISSFLSLDDLPIDAVEEIQSSDIAIEITRGCFSWGSNSTTLTDINLKVLRKMRVAICGTVGCGKSSMLSSILGEVPRISGSVKVCGRKAYVAQSPWIQSGTIEENILFGKEMDRSKYESILEACALERDLEILPFGDQTIIGERGINLSGGQKQRFQIARALYQDADIYLFDDPFSAVDAHTGSHLFKGVLFGLLSKKTVVYVTHQVEFLHAADLILVMKDGRITQAGTYEDILKSGSDFMELLGAHNLALSTLDDSKHEEPDCSTTESIANSNEDTLKEEHLKPDYATAPAMEEGGQLVKEEERGKGHVGFPVYWKYLTMVYGGALVPIILLLHLLYQILLIGSNYWMAGAAPTSSKDAKQIGYNLIAVYVAFVFVSSVCILFRSILLETAGYKTATILFNKMHSCIFRAPMSFFDATPSGRILNRCSTDQSEVDENISYRVYVVVFLMINLLGTITVMSQAAWQVFVIFIPVISSCIWYQNYYLPCARELSRLVGTCNAPVIQHFSETISGAVTIRSFDQQSRFQNSNMKLNDSYSQLKFHSAGAVEWLGLRLDMLSCITFAFCLFFLVGFSDGTNPAIAGLAVTYGLNLNTAQAKVIWNICNLEYAMISVERILQFVSIPSEAPLIIDDVNQPEPSWPSHGEVVIANLQVRYAPHLPLVLRGLTCTFPGGKKTGIVGRTGSGKSTLIQTLFRIVEPANGNVVIDGINTSVIGLHDLRSRLSIIPQDPTMFHGTIRSNLDPLESYTDVEIWEVLDKCHLGYEIRKKDNDLDSIVMENGENWSMGQRQLICIARALLKKSKVLVLDEATASVDTATDNLIQQTIRHHFSDSTVITIAHRITSILNCDGVLLLSNGLIEEYDSPDRLLANKSSSFAKLVNEYTERSKHQLVKADA</sequence>
<feature type="transmembrane region" description="Helical" evidence="15">
    <location>
        <begin position="949"/>
        <end position="971"/>
    </location>
</feature>
<dbReference type="EMBL" id="CAMAPE010000004">
    <property type="protein sequence ID" value="CAH9056606.1"/>
    <property type="molecule type" value="Genomic_DNA"/>
</dbReference>
<feature type="transmembrane region" description="Helical" evidence="15">
    <location>
        <begin position="761"/>
        <end position="782"/>
    </location>
</feature>
<dbReference type="Gene3D" id="1.20.1560.10">
    <property type="entry name" value="ABC transporter type 1, transmembrane domain"/>
    <property type="match status" value="2"/>
</dbReference>
<keyword evidence="10" id="KW-1278">Translocase</keyword>
<evidence type="ECO:0000256" key="6">
    <source>
        <dbReference type="ARBA" id="ARBA00022692"/>
    </source>
</evidence>
<feature type="compositionally biased region" description="Polar residues" evidence="14">
    <location>
        <begin position="662"/>
        <end position="673"/>
    </location>
</feature>
<keyword evidence="6 15" id="KW-0812">Transmembrane</keyword>
<feature type="transmembrane region" description="Helical" evidence="15">
    <location>
        <begin position="247"/>
        <end position="268"/>
    </location>
</feature>
<evidence type="ECO:0000256" key="11">
    <source>
        <dbReference type="ARBA" id="ARBA00022989"/>
    </source>
</evidence>
<dbReference type="CDD" id="cd03250">
    <property type="entry name" value="ABCC_MRP_domain1"/>
    <property type="match status" value="1"/>
</dbReference>
<keyword evidence="9" id="KW-0067">ATP-binding</keyword>
<dbReference type="PROSITE" id="PS50893">
    <property type="entry name" value="ABC_TRANSPORTER_2"/>
    <property type="match status" value="2"/>
</dbReference>
<evidence type="ECO:0000256" key="7">
    <source>
        <dbReference type="ARBA" id="ARBA00022737"/>
    </source>
</evidence>
<feature type="domain" description="ABC transporter" evidence="16">
    <location>
        <begin position="416"/>
        <end position="644"/>
    </location>
</feature>
<dbReference type="CDD" id="cd18580">
    <property type="entry name" value="ABC_6TM_ABCC_D2"/>
    <property type="match status" value="1"/>
</dbReference>
<dbReference type="OrthoDB" id="6500128at2759"/>
<feature type="transmembrane region" description="Helical" evidence="15">
    <location>
        <begin position="837"/>
        <end position="855"/>
    </location>
</feature>
<feature type="transmembrane region" description="Helical" evidence="15">
    <location>
        <begin position="861"/>
        <end position="879"/>
    </location>
</feature>
<evidence type="ECO:0000313" key="19">
    <source>
        <dbReference type="Proteomes" id="UP001152484"/>
    </source>
</evidence>
<dbReference type="Pfam" id="PF00664">
    <property type="entry name" value="ABC_membrane"/>
    <property type="match status" value="2"/>
</dbReference>
<dbReference type="CDD" id="cd18579">
    <property type="entry name" value="ABC_6TM_ABCC_D1"/>
    <property type="match status" value="1"/>
</dbReference>
<evidence type="ECO:0000256" key="1">
    <source>
        <dbReference type="ARBA" id="ARBA00004141"/>
    </source>
</evidence>
<reference evidence="18" key="1">
    <citation type="submission" date="2022-07" db="EMBL/GenBank/DDBJ databases">
        <authorList>
            <person name="Macas J."/>
            <person name="Novak P."/>
            <person name="Neumann P."/>
        </authorList>
    </citation>
    <scope>NUCLEOTIDE SEQUENCE</scope>
</reference>
<dbReference type="Gene3D" id="3.40.50.300">
    <property type="entry name" value="P-loop containing nucleotide triphosphate hydrolases"/>
    <property type="match status" value="2"/>
</dbReference>
<dbReference type="CDD" id="cd03244">
    <property type="entry name" value="ABCC_MRP_domain2"/>
    <property type="match status" value="1"/>
</dbReference>
<proteinExistence type="inferred from homology"/>
<dbReference type="Pfam" id="PF00005">
    <property type="entry name" value="ABC_tran"/>
    <property type="match status" value="2"/>
</dbReference>
<gene>
    <name evidence="18" type="ORF">CEURO_LOCUS944</name>
</gene>
<keyword evidence="7" id="KW-0677">Repeat</keyword>
<dbReference type="GO" id="GO:0005524">
    <property type="term" value="F:ATP binding"/>
    <property type="evidence" value="ECO:0007669"/>
    <property type="project" value="UniProtKB-KW"/>
</dbReference>
<comment type="similarity">
    <text evidence="3">Belongs to the ABC transporter superfamily. ABCC family. Conjugate transporter (TC 3.A.1.208) subfamily.</text>
</comment>
<feature type="domain" description="ABC transmembrane type-1" evidence="17">
    <location>
        <begin position="728"/>
        <end position="993"/>
    </location>
</feature>
<evidence type="ECO:0000256" key="5">
    <source>
        <dbReference type="ARBA" id="ARBA00022448"/>
    </source>
</evidence>
<protein>
    <recommendedName>
        <fullName evidence="4">ABC-type xenobiotic transporter</fullName>
        <ecNumber evidence="4">7.6.2.2</ecNumber>
    </recommendedName>
</protein>
<organism evidence="18 19">
    <name type="scientific">Cuscuta europaea</name>
    <name type="common">European dodder</name>
    <dbReference type="NCBI Taxonomy" id="41803"/>
    <lineage>
        <taxon>Eukaryota</taxon>
        <taxon>Viridiplantae</taxon>
        <taxon>Streptophyta</taxon>
        <taxon>Embryophyta</taxon>
        <taxon>Tracheophyta</taxon>
        <taxon>Spermatophyta</taxon>
        <taxon>Magnoliopsida</taxon>
        <taxon>eudicotyledons</taxon>
        <taxon>Gunneridae</taxon>
        <taxon>Pentapetalae</taxon>
        <taxon>asterids</taxon>
        <taxon>lamiids</taxon>
        <taxon>Solanales</taxon>
        <taxon>Convolvulaceae</taxon>
        <taxon>Cuscuteae</taxon>
        <taxon>Cuscuta</taxon>
        <taxon>Cuscuta subgen. Cuscuta</taxon>
    </lineage>
</organism>
<evidence type="ECO:0000256" key="15">
    <source>
        <dbReference type="SAM" id="Phobius"/>
    </source>
</evidence>
<feature type="region of interest" description="Disordered" evidence="14">
    <location>
        <begin position="654"/>
        <end position="674"/>
    </location>
</feature>
<dbReference type="GO" id="GO:0016887">
    <property type="term" value="F:ATP hydrolysis activity"/>
    <property type="evidence" value="ECO:0007669"/>
    <property type="project" value="InterPro"/>
</dbReference>
<evidence type="ECO:0000256" key="4">
    <source>
        <dbReference type="ARBA" id="ARBA00012191"/>
    </source>
</evidence>
<dbReference type="PROSITE" id="PS00211">
    <property type="entry name" value="ABC_TRANSPORTER_1"/>
    <property type="match status" value="1"/>
</dbReference>
<evidence type="ECO:0000256" key="12">
    <source>
        <dbReference type="ARBA" id="ARBA00023136"/>
    </source>
</evidence>
<evidence type="ECO:0000256" key="9">
    <source>
        <dbReference type="ARBA" id="ARBA00022840"/>
    </source>
</evidence>
<dbReference type="FunFam" id="1.20.1560.10:FF:000003">
    <property type="entry name" value="ABC transporter C family member 10"/>
    <property type="match status" value="1"/>
</dbReference>
<dbReference type="SUPFAM" id="SSF52540">
    <property type="entry name" value="P-loop containing nucleoside triphosphate hydrolases"/>
    <property type="match status" value="2"/>
</dbReference>
<dbReference type="InterPro" id="IPR017871">
    <property type="entry name" value="ABC_transporter-like_CS"/>
</dbReference>
<feature type="domain" description="ABC transporter" evidence="16">
    <location>
        <begin position="1046"/>
        <end position="1278"/>
    </location>
</feature>
<evidence type="ECO:0000259" key="16">
    <source>
        <dbReference type="PROSITE" id="PS50893"/>
    </source>
</evidence>
<keyword evidence="11 15" id="KW-1133">Transmembrane helix</keyword>
<dbReference type="InterPro" id="IPR044726">
    <property type="entry name" value="ABCC_6TM_D2"/>
</dbReference>
<dbReference type="InterPro" id="IPR003439">
    <property type="entry name" value="ABC_transporter-like_ATP-bd"/>
</dbReference>
<dbReference type="PANTHER" id="PTHR24223">
    <property type="entry name" value="ATP-BINDING CASSETTE SUB-FAMILY C"/>
    <property type="match status" value="1"/>
</dbReference>
<dbReference type="FunFam" id="3.40.50.300:FF:000169">
    <property type="entry name" value="ABC transporter C family member 3"/>
    <property type="match status" value="1"/>
</dbReference>
<evidence type="ECO:0000256" key="3">
    <source>
        <dbReference type="ARBA" id="ARBA00009726"/>
    </source>
</evidence>
<evidence type="ECO:0000256" key="13">
    <source>
        <dbReference type="ARBA" id="ARBA00034018"/>
    </source>
</evidence>
<keyword evidence="19" id="KW-1185">Reference proteome</keyword>
<dbReference type="SUPFAM" id="SSF90123">
    <property type="entry name" value="ABC transporter transmembrane region"/>
    <property type="match status" value="2"/>
</dbReference>